<proteinExistence type="predicted"/>
<evidence type="ECO:0000313" key="1">
    <source>
        <dbReference type="EMBL" id="CEK47262.1"/>
    </source>
</evidence>
<feature type="non-terminal residue" evidence="1">
    <location>
        <position position="99"/>
    </location>
</feature>
<reference evidence="1" key="1">
    <citation type="submission" date="2014-12" db="EMBL/GenBank/DDBJ databases">
        <title>Insight into the proteome of Arion vulgaris.</title>
        <authorList>
            <person name="Aradska J."/>
            <person name="Bulat T."/>
            <person name="Smidak R."/>
            <person name="Sarate P."/>
            <person name="Gangsoo J."/>
            <person name="Sialana F."/>
            <person name="Bilban M."/>
            <person name="Lubec G."/>
        </authorList>
    </citation>
    <scope>NUCLEOTIDE SEQUENCE</scope>
    <source>
        <tissue evidence="1">Skin</tissue>
    </source>
</reference>
<organism evidence="1">
    <name type="scientific">Arion vulgaris</name>
    <dbReference type="NCBI Taxonomy" id="1028688"/>
    <lineage>
        <taxon>Eukaryota</taxon>
        <taxon>Metazoa</taxon>
        <taxon>Spiralia</taxon>
        <taxon>Lophotrochozoa</taxon>
        <taxon>Mollusca</taxon>
        <taxon>Gastropoda</taxon>
        <taxon>Heterobranchia</taxon>
        <taxon>Euthyneura</taxon>
        <taxon>Panpulmonata</taxon>
        <taxon>Eupulmonata</taxon>
        <taxon>Stylommatophora</taxon>
        <taxon>Helicina</taxon>
        <taxon>Arionoidea</taxon>
        <taxon>Arionidae</taxon>
        <taxon>Arion</taxon>
    </lineage>
</organism>
<dbReference type="AlphaFoldDB" id="A0A0B6XTB0"/>
<dbReference type="EMBL" id="HACG01000397">
    <property type="protein sequence ID" value="CEK47262.1"/>
    <property type="molecule type" value="Transcribed_RNA"/>
</dbReference>
<gene>
    <name evidence="1" type="primary">ORF944</name>
</gene>
<accession>A0A0B6XTB0</accession>
<protein>
    <submittedName>
        <fullName evidence="1">Uncharacterized protein</fullName>
    </submittedName>
</protein>
<name>A0A0B6XTB0_9EUPU</name>
<feature type="non-terminal residue" evidence="1">
    <location>
        <position position="1"/>
    </location>
</feature>
<sequence length="99" mass="11457">NDDPPLHDPEVYAKKIQNRETIVTDINDRYQMNIKKLYEHEANVKARNKGIFGSKFKDTSKSLKSAFSLLKNEEQSLKAMRSVDTNYITVPANQDYYVS</sequence>